<name>A0A6H1UC05_9GAMM</name>
<dbReference type="InterPro" id="IPR005119">
    <property type="entry name" value="LysR_subst-bd"/>
</dbReference>
<keyword evidence="3" id="KW-0238">DNA-binding</keyword>
<evidence type="ECO:0000313" key="7">
    <source>
        <dbReference type="Proteomes" id="UP000501602"/>
    </source>
</evidence>
<dbReference type="AlphaFoldDB" id="A0A6H1UC05"/>
<organism evidence="6 7">
    <name type="scientific">Ferrimonas lipolytica</name>
    <dbReference type="NCBI Taxonomy" id="2724191"/>
    <lineage>
        <taxon>Bacteria</taxon>
        <taxon>Pseudomonadati</taxon>
        <taxon>Pseudomonadota</taxon>
        <taxon>Gammaproteobacteria</taxon>
        <taxon>Alteromonadales</taxon>
        <taxon>Ferrimonadaceae</taxon>
        <taxon>Ferrimonas</taxon>
    </lineage>
</organism>
<dbReference type="GO" id="GO:0043565">
    <property type="term" value="F:sequence-specific DNA binding"/>
    <property type="evidence" value="ECO:0007669"/>
    <property type="project" value="TreeGrafter"/>
</dbReference>
<dbReference type="InterPro" id="IPR000847">
    <property type="entry name" value="LysR_HTH_N"/>
</dbReference>
<reference evidence="6 7" key="1">
    <citation type="submission" date="2020-04" db="EMBL/GenBank/DDBJ databases">
        <title>Ferrimonas sp. S7 isolated from sea water.</title>
        <authorList>
            <person name="Bae S.S."/>
            <person name="Baek K."/>
        </authorList>
    </citation>
    <scope>NUCLEOTIDE SEQUENCE [LARGE SCALE GENOMIC DNA]</scope>
    <source>
        <strain evidence="6 7">S7</strain>
    </source>
</reference>
<dbReference type="KEGG" id="fes:HER31_01760"/>
<dbReference type="Pfam" id="PF03466">
    <property type="entry name" value="LysR_substrate"/>
    <property type="match status" value="1"/>
</dbReference>
<keyword evidence="7" id="KW-1185">Reference proteome</keyword>
<protein>
    <submittedName>
        <fullName evidence="6">LysR family transcriptional regulator</fullName>
    </submittedName>
</protein>
<dbReference type="GO" id="GO:0006351">
    <property type="term" value="P:DNA-templated transcription"/>
    <property type="evidence" value="ECO:0007669"/>
    <property type="project" value="TreeGrafter"/>
</dbReference>
<evidence type="ECO:0000256" key="4">
    <source>
        <dbReference type="ARBA" id="ARBA00023163"/>
    </source>
</evidence>
<keyword evidence="2" id="KW-0805">Transcription regulation</keyword>
<accession>A0A6H1UC05</accession>
<dbReference type="Gene3D" id="3.40.190.290">
    <property type="match status" value="1"/>
</dbReference>
<dbReference type="Proteomes" id="UP000501602">
    <property type="component" value="Chromosome"/>
</dbReference>
<sequence length="290" mass="32580">MFIWDGISEFIAVVETGSFTAAGKRLGISTAQVSRQINSLETRLALKLFYRTTRRVTVTETGQLYYQQCKPLIEGLEEAELVISNLQATPRGKLKLTAPVTYGERAIAPAINRFCLQYPELEVELQLSNRKLDLVDENFDLAIRLGQLADSSMMAKKLHSRRQYVCAAPTYLNAKGAPHSLSELGQHNCLVGSVSHWRFAQTGKMRTIKVKGSLQCNSGKALLDAALLGIGIVQLPDYYVAEHLKQGTLVEVLRPFRQEDDGIWAVYPHNRHLSPKIRLLLEHLDHELNR</sequence>
<dbReference type="FunFam" id="3.40.190.290:FF:000001">
    <property type="entry name" value="Transcriptional regulator, LysR family"/>
    <property type="match status" value="1"/>
</dbReference>
<evidence type="ECO:0000256" key="1">
    <source>
        <dbReference type="ARBA" id="ARBA00009437"/>
    </source>
</evidence>
<dbReference type="InterPro" id="IPR058163">
    <property type="entry name" value="LysR-type_TF_proteobact-type"/>
</dbReference>
<dbReference type="PROSITE" id="PS50931">
    <property type="entry name" value="HTH_LYSR"/>
    <property type="match status" value="1"/>
</dbReference>
<dbReference type="Pfam" id="PF00126">
    <property type="entry name" value="HTH_1"/>
    <property type="match status" value="1"/>
</dbReference>
<dbReference type="PANTHER" id="PTHR30537">
    <property type="entry name" value="HTH-TYPE TRANSCRIPTIONAL REGULATOR"/>
    <property type="match status" value="1"/>
</dbReference>
<dbReference type="Gene3D" id="1.10.10.10">
    <property type="entry name" value="Winged helix-like DNA-binding domain superfamily/Winged helix DNA-binding domain"/>
    <property type="match status" value="1"/>
</dbReference>
<keyword evidence="4" id="KW-0804">Transcription</keyword>
<evidence type="ECO:0000313" key="6">
    <source>
        <dbReference type="EMBL" id="QIZ75736.1"/>
    </source>
</evidence>
<dbReference type="RefSeq" id="WP_168658997.1">
    <property type="nucleotide sequence ID" value="NZ_CP051180.1"/>
</dbReference>
<evidence type="ECO:0000256" key="3">
    <source>
        <dbReference type="ARBA" id="ARBA00023125"/>
    </source>
</evidence>
<dbReference type="GO" id="GO:0003700">
    <property type="term" value="F:DNA-binding transcription factor activity"/>
    <property type="evidence" value="ECO:0007669"/>
    <property type="project" value="InterPro"/>
</dbReference>
<dbReference type="InterPro" id="IPR036390">
    <property type="entry name" value="WH_DNA-bd_sf"/>
</dbReference>
<dbReference type="EMBL" id="CP051180">
    <property type="protein sequence ID" value="QIZ75736.1"/>
    <property type="molecule type" value="Genomic_DNA"/>
</dbReference>
<proteinExistence type="inferred from homology"/>
<dbReference type="PANTHER" id="PTHR30537:SF10">
    <property type="entry name" value="TRANSCRIPTIONAL REGULATOR-RELATED"/>
    <property type="match status" value="1"/>
</dbReference>
<dbReference type="FunFam" id="1.10.10.10:FF:000001">
    <property type="entry name" value="LysR family transcriptional regulator"/>
    <property type="match status" value="1"/>
</dbReference>
<gene>
    <name evidence="6" type="ORF">HER31_01760</name>
</gene>
<evidence type="ECO:0000256" key="2">
    <source>
        <dbReference type="ARBA" id="ARBA00023015"/>
    </source>
</evidence>
<evidence type="ECO:0000259" key="5">
    <source>
        <dbReference type="PROSITE" id="PS50931"/>
    </source>
</evidence>
<dbReference type="SUPFAM" id="SSF53850">
    <property type="entry name" value="Periplasmic binding protein-like II"/>
    <property type="match status" value="1"/>
</dbReference>
<comment type="similarity">
    <text evidence="1">Belongs to the LysR transcriptional regulatory family.</text>
</comment>
<feature type="domain" description="HTH lysR-type" evidence="5">
    <location>
        <begin position="10"/>
        <end position="59"/>
    </location>
</feature>
<dbReference type="InterPro" id="IPR036388">
    <property type="entry name" value="WH-like_DNA-bd_sf"/>
</dbReference>
<dbReference type="SUPFAM" id="SSF46785">
    <property type="entry name" value="Winged helix' DNA-binding domain"/>
    <property type="match status" value="1"/>
</dbReference>